<dbReference type="RefSeq" id="XP_072800789.1">
    <property type="nucleotide sequence ID" value="XM_072944688.1"/>
</dbReference>
<protein>
    <submittedName>
        <fullName evidence="4">Peroxisomal biogenesis factor 39</fullName>
    </submittedName>
</protein>
<organism evidence="3 4">
    <name type="scientific">Vicugna pacos</name>
    <name type="common">Alpaca</name>
    <name type="synonym">Lama pacos</name>
    <dbReference type="NCBI Taxonomy" id="30538"/>
    <lineage>
        <taxon>Eukaryota</taxon>
        <taxon>Metazoa</taxon>
        <taxon>Chordata</taxon>
        <taxon>Craniata</taxon>
        <taxon>Vertebrata</taxon>
        <taxon>Euteleostomi</taxon>
        <taxon>Mammalia</taxon>
        <taxon>Eutheria</taxon>
        <taxon>Laurasiatheria</taxon>
        <taxon>Artiodactyla</taxon>
        <taxon>Tylopoda</taxon>
        <taxon>Camelidae</taxon>
        <taxon>Vicugna</taxon>
    </lineage>
</organism>
<feature type="domain" description="Peroxisomal membrane protein PEX14-like KPWE" evidence="2">
    <location>
        <begin position="22"/>
        <end position="67"/>
    </location>
</feature>
<dbReference type="GeneID" id="107033347"/>
<feature type="region of interest" description="Disordered" evidence="1">
    <location>
        <begin position="1"/>
        <end position="21"/>
    </location>
</feature>
<keyword evidence="3" id="KW-1185">Reference proteome</keyword>
<feature type="region of interest" description="Disordered" evidence="1">
    <location>
        <begin position="53"/>
        <end position="110"/>
    </location>
</feature>
<reference evidence="4" key="1">
    <citation type="submission" date="2025-08" db="UniProtKB">
        <authorList>
            <consortium name="RefSeq"/>
        </authorList>
    </citation>
    <scope>IDENTIFICATION</scope>
</reference>
<evidence type="ECO:0000313" key="4">
    <source>
        <dbReference type="RefSeq" id="XP_072800789.1"/>
    </source>
</evidence>
<gene>
    <name evidence="4" type="primary">PEX39</name>
</gene>
<proteinExistence type="predicted"/>
<dbReference type="Pfam" id="PF17733">
    <property type="entry name" value="KPWE_dom"/>
    <property type="match status" value="1"/>
</dbReference>
<evidence type="ECO:0000259" key="2">
    <source>
        <dbReference type="Pfam" id="PF17733"/>
    </source>
</evidence>
<evidence type="ECO:0000313" key="3">
    <source>
        <dbReference type="Proteomes" id="UP001652581"/>
    </source>
</evidence>
<dbReference type="InterPro" id="IPR040554">
    <property type="entry name" value="KPWE_PEX14_dom"/>
</dbReference>
<evidence type="ECO:0000256" key="1">
    <source>
        <dbReference type="SAM" id="MobiDB-lite"/>
    </source>
</evidence>
<dbReference type="PANTHER" id="PTHR40657">
    <property type="entry name" value="HYPOTHETICAL PROTEIN LOC681367"/>
    <property type="match status" value="1"/>
</dbReference>
<sequence>MEPPCSPSRSGHAPAPAESAPASVTLTQLLQLVQQGEELPGLEKRHITATLGEPTASRLLRRPKPWEAASSAEDLAPMPQTLGHRPTDPQVWAEHPPGVARLGAGATAPF</sequence>
<dbReference type="Proteomes" id="UP001652581">
    <property type="component" value="Chromosome 20"/>
</dbReference>
<dbReference type="InterPro" id="IPR039995">
    <property type="entry name" value="PEX39"/>
</dbReference>
<accession>A0ABM5BWK2</accession>
<name>A0ABM5BWK2_VICPA</name>
<dbReference type="PANTHER" id="PTHR40657:SF1">
    <property type="entry name" value="RIKEN CDNA 2310039H08 GENE"/>
    <property type="match status" value="1"/>
</dbReference>